<dbReference type="Proteomes" id="UP000193010">
    <property type="component" value="Unassembled WGS sequence"/>
</dbReference>
<protein>
    <submittedName>
        <fullName evidence="2">Uncharacterized protein</fullName>
    </submittedName>
</protein>
<evidence type="ECO:0000256" key="1">
    <source>
        <dbReference type="SAM" id="Phobius"/>
    </source>
</evidence>
<keyword evidence="3" id="KW-1185">Reference proteome</keyword>
<keyword evidence="1" id="KW-0812">Transmembrane</keyword>
<sequence>MHMPHAAELVSTVSLATVAAGFLIASLVYWVRKRDPLFTVAILGGLLACVNEPFTNVVGMCFHPLDGITIVTSFDRAIPLWAVMCYPIYFGGLMCLMLLWLRKGVTRNQFWRVIGIIMIGNGAFEFPILAGGVYVYYGDQPYQFLGMQPTFFVINALGAVLGAIAIALLETQVRGVRKWLAVLIAPGVCQLAAYGVAFPHIYTLNTNFSLAVKYVGSTITILLGLYVLDQLSRFAERRWPSARTAQQPTLVTNKV</sequence>
<feature type="transmembrane region" description="Helical" evidence="1">
    <location>
        <begin position="149"/>
        <end position="169"/>
    </location>
</feature>
<organism evidence="2 3">
    <name type="scientific">Mycobacterium florentinum</name>
    <dbReference type="NCBI Taxonomy" id="292462"/>
    <lineage>
        <taxon>Bacteria</taxon>
        <taxon>Bacillati</taxon>
        <taxon>Actinomycetota</taxon>
        <taxon>Actinomycetes</taxon>
        <taxon>Mycobacteriales</taxon>
        <taxon>Mycobacteriaceae</taxon>
        <taxon>Mycobacterium</taxon>
        <taxon>Mycobacterium simiae complex</taxon>
    </lineage>
</organism>
<keyword evidence="1" id="KW-0472">Membrane</keyword>
<proteinExistence type="predicted"/>
<name>A0A1X1TWU7_MYCFL</name>
<dbReference type="EMBL" id="LQOV01000032">
    <property type="protein sequence ID" value="ORV49066.1"/>
    <property type="molecule type" value="Genomic_DNA"/>
</dbReference>
<keyword evidence="1" id="KW-1133">Transmembrane helix</keyword>
<evidence type="ECO:0000313" key="2">
    <source>
        <dbReference type="EMBL" id="ORV49066.1"/>
    </source>
</evidence>
<dbReference type="AlphaFoldDB" id="A0A1X1TWU7"/>
<feature type="transmembrane region" description="Helical" evidence="1">
    <location>
        <begin position="208"/>
        <end position="228"/>
    </location>
</feature>
<feature type="transmembrane region" description="Helical" evidence="1">
    <location>
        <begin position="78"/>
        <end position="101"/>
    </location>
</feature>
<dbReference type="STRING" id="292462.AWC05_02515"/>
<feature type="transmembrane region" description="Helical" evidence="1">
    <location>
        <begin position="181"/>
        <end position="202"/>
    </location>
</feature>
<accession>A0A1X1TWU7</accession>
<reference evidence="2 3" key="1">
    <citation type="submission" date="2016-01" db="EMBL/GenBank/DDBJ databases">
        <title>The new phylogeny of the genus Mycobacterium.</title>
        <authorList>
            <person name="Tarcisio F."/>
            <person name="Conor M."/>
            <person name="Antonella G."/>
            <person name="Elisabetta G."/>
            <person name="Giulia F.S."/>
            <person name="Sara T."/>
            <person name="Anna F."/>
            <person name="Clotilde B."/>
            <person name="Roberto B."/>
            <person name="Veronica D.S."/>
            <person name="Fabio R."/>
            <person name="Monica P."/>
            <person name="Olivier J."/>
            <person name="Enrico T."/>
            <person name="Nicola S."/>
        </authorList>
    </citation>
    <scope>NUCLEOTIDE SEQUENCE [LARGE SCALE GENOMIC DNA]</scope>
    <source>
        <strain evidence="2 3">DSM 44852</strain>
    </source>
</reference>
<evidence type="ECO:0000313" key="3">
    <source>
        <dbReference type="Proteomes" id="UP000193010"/>
    </source>
</evidence>
<feature type="transmembrane region" description="Helical" evidence="1">
    <location>
        <begin position="113"/>
        <end position="137"/>
    </location>
</feature>
<feature type="transmembrane region" description="Helical" evidence="1">
    <location>
        <begin position="12"/>
        <end position="30"/>
    </location>
</feature>
<feature type="transmembrane region" description="Helical" evidence="1">
    <location>
        <begin position="37"/>
        <end position="58"/>
    </location>
</feature>
<comment type="caution">
    <text evidence="2">The sequence shown here is derived from an EMBL/GenBank/DDBJ whole genome shotgun (WGS) entry which is preliminary data.</text>
</comment>
<gene>
    <name evidence="2" type="ORF">AWC05_02515</name>
</gene>